<feature type="signal peptide" evidence="3">
    <location>
        <begin position="1"/>
        <end position="26"/>
    </location>
</feature>
<dbReference type="Proteomes" id="UP000249390">
    <property type="component" value="Unassembled WGS sequence"/>
</dbReference>
<protein>
    <recommendedName>
        <fullName evidence="4">Cystatin domain-containing protein</fullName>
    </recommendedName>
</protein>
<reference evidence="5 6" key="1">
    <citation type="submission" date="2018-06" db="EMBL/GenBank/DDBJ databases">
        <title>The Genome of Cuscuta australis (Dodder) Provides Insight into the Evolution of Plant Parasitism.</title>
        <authorList>
            <person name="Liu H."/>
        </authorList>
    </citation>
    <scope>NUCLEOTIDE SEQUENCE [LARGE SCALE GENOMIC DNA]</scope>
    <source>
        <strain evidence="6">cv. Yunnan</strain>
        <tissue evidence="5">Vines</tissue>
    </source>
</reference>
<dbReference type="AlphaFoldDB" id="A0A328D193"/>
<proteinExistence type="predicted"/>
<dbReference type="SUPFAM" id="SSF54403">
    <property type="entry name" value="Cystatin/monellin"/>
    <property type="match status" value="1"/>
</dbReference>
<dbReference type="InterPro" id="IPR000010">
    <property type="entry name" value="Cystatin_dom"/>
</dbReference>
<dbReference type="Pfam" id="PF16845">
    <property type="entry name" value="SQAPI"/>
    <property type="match status" value="1"/>
</dbReference>
<evidence type="ECO:0000256" key="1">
    <source>
        <dbReference type="ARBA" id="ARBA00022690"/>
    </source>
</evidence>
<dbReference type="EMBL" id="NQVE01000200">
    <property type="protein sequence ID" value="RAL39525.1"/>
    <property type="molecule type" value="Genomic_DNA"/>
</dbReference>
<dbReference type="GO" id="GO:0004869">
    <property type="term" value="F:cysteine-type endopeptidase inhibitor activity"/>
    <property type="evidence" value="ECO:0007669"/>
    <property type="project" value="UniProtKB-KW"/>
</dbReference>
<feature type="domain" description="Cystatin" evidence="4">
    <location>
        <begin position="28"/>
        <end position="115"/>
    </location>
</feature>
<name>A0A328D193_9ASTE</name>
<feature type="chain" id="PRO_5018728542" description="Cystatin domain-containing protein" evidence="3">
    <location>
        <begin position="27"/>
        <end position="122"/>
    </location>
</feature>
<gene>
    <name evidence="5" type="ORF">DM860_003058</name>
</gene>
<evidence type="ECO:0000313" key="6">
    <source>
        <dbReference type="Proteomes" id="UP000249390"/>
    </source>
</evidence>
<dbReference type="PANTHER" id="PTHR47364:SF2">
    <property type="entry name" value="CYSTEINE PROTEINASE INHIBITOR 5"/>
    <property type="match status" value="1"/>
</dbReference>
<evidence type="ECO:0000259" key="4">
    <source>
        <dbReference type="SMART" id="SM00043"/>
    </source>
</evidence>
<keyword evidence="6" id="KW-1185">Reference proteome</keyword>
<dbReference type="InterPro" id="IPR046350">
    <property type="entry name" value="Cystatin_sf"/>
</dbReference>
<evidence type="ECO:0000256" key="2">
    <source>
        <dbReference type="ARBA" id="ARBA00022704"/>
    </source>
</evidence>
<dbReference type="Gene3D" id="3.10.450.10">
    <property type="match status" value="1"/>
</dbReference>
<dbReference type="CDD" id="cd00042">
    <property type="entry name" value="CY"/>
    <property type="match status" value="1"/>
</dbReference>
<comment type="caution">
    <text evidence="5">The sequence shown here is derived from an EMBL/GenBank/DDBJ whole genome shotgun (WGS) entry which is preliminary data.</text>
</comment>
<evidence type="ECO:0000256" key="3">
    <source>
        <dbReference type="SAM" id="SignalP"/>
    </source>
</evidence>
<keyword evidence="2" id="KW-0789">Thiol protease inhibitor</keyword>
<keyword evidence="1" id="KW-0646">Protease inhibitor</keyword>
<sequence length="122" mass="12992">MALNSRIVLFLVVASAALLSPSPAASDSLVGGWGPIVMPPPPYVVEIGRFAVAAINKAANTTLEFERVVKGEEQVVAGTNYRLVVATKAAGKMYEAVVWDRSWLPARNLTSFKPYDGASNLS</sequence>
<keyword evidence="3" id="KW-0732">Signal</keyword>
<dbReference type="SMART" id="SM00043">
    <property type="entry name" value="CY"/>
    <property type="match status" value="1"/>
</dbReference>
<evidence type="ECO:0000313" key="5">
    <source>
        <dbReference type="EMBL" id="RAL39525.1"/>
    </source>
</evidence>
<dbReference type="PANTHER" id="PTHR47364">
    <property type="entry name" value="CYSTEINE PROTEINASE INHIBITOR 5"/>
    <property type="match status" value="1"/>
</dbReference>
<organism evidence="5 6">
    <name type="scientific">Cuscuta australis</name>
    <dbReference type="NCBI Taxonomy" id="267555"/>
    <lineage>
        <taxon>Eukaryota</taxon>
        <taxon>Viridiplantae</taxon>
        <taxon>Streptophyta</taxon>
        <taxon>Embryophyta</taxon>
        <taxon>Tracheophyta</taxon>
        <taxon>Spermatophyta</taxon>
        <taxon>Magnoliopsida</taxon>
        <taxon>eudicotyledons</taxon>
        <taxon>Gunneridae</taxon>
        <taxon>Pentapetalae</taxon>
        <taxon>asterids</taxon>
        <taxon>lamiids</taxon>
        <taxon>Solanales</taxon>
        <taxon>Convolvulaceae</taxon>
        <taxon>Cuscuteae</taxon>
        <taxon>Cuscuta</taxon>
        <taxon>Cuscuta subgen. Grammica</taxon>
        <taxon>Cuscuta sect. Cleistogrammica</taxon>
    </lineage>
</organism>
<accession>A0A328D193</accession>